<accession>A0A222ZHF2</accession>
<proteinExistence type="predicted"/>
<evidence type="ECO:0000313" key="2">
    <source>
        <dbReference type="Proteomes" id="UP000225544"/>
    </source>
</evidence>
<protein>
    <submittedName>
        <fullName evidence="1">Uncharacterized protein</fullName>
    </submittedName>
</protein>
<dbReference type="RefSeq" id="YP_010082784.1">
    <property type="nucleotide sequence ID" value="NC_055034.1"/>
</dbReference>
<organism evidence="1 2">
    <name type="scientific">Arthrobacter phage Wheelbite</name>
    <dbReference type="NCBI Taxonomy" id="2015873"/>
    <lineage>
        <taxon>Viruses</taxon>
        <taxon>Duplodnaviria</taxon>
        <taxon>Heunggongvirae</taxon>
        <taxon>Uroviricota</taxon>
        <taxon>Caudoviricetes</taxon>
        <taxon>Laroyevirus</taxon>
        <taxon>Laroyevirus wheelbite</taxon>
    </lineage>
</organism>
<dbReference type="Proteomes" id="UP000225544">
    <property type="component" value="Segment"/>
</dbReference>
<dbReference type="KEGG" id="vg:65071785"/>
<reference evidence="2" key="1">
    <citation type="submission" date="2017-05" db="EMBL/GenBank/DDBJ databases">
        <authorList>
            <person name="Aguayo I.A."/>
            <person name="Haubrich L.A."/>
            <person name="Lawand A."/>
            <person name="Nayek S."/>
            <person name="Syed N."/>
            <person name="Wagner P.E."/>
            <person name="Donegan-Quick R."/>
            <person name="Kim T."/>
            <person name="Visi D.K."/>
            <person name="Allen M.S."/>
            <person name="Hughes L.E."/>
            <person name="Stoner T.H."/>
            <person name="Garlena R.A."/>
            <person name="Russell D.A."/>
            <person name="Pope W.H."/>
            <person name="Jacobs-Sera D."/>
            <person name="Hatfull G.F."/>
        </authorList>
    </citation>
    <scope>NUCLEOTIDE SEQUENCE [LARGE SCALE GENOMIC DNA]</scope>
</reference>
<gene>
    <name evidence="1" type="primary">76</name>
    <name evidence="1" type="ORF">SEA_WHEELBITE_76</name>
</gene>
<keyword evidence="2" id="KW-1185">Reference proteome</keyword>
<sequence>MTGVNITIIRATPREIEVRLTRDPGLKFTRTGARRIMLQMAAFQMGMDVKAFWTSGYDRDYQSGWTVAESGVVDGVEVIYYRVRPMLPAEIQQRLHDHGGMAYNEDGTERGYYLPGQVPAPRQH</sequence>
<evidence type="ECO:0000313" key="1">
    <source>
        <dbReference type="EMBL" id="ASR84164.1"/>
    </source>
</evidence>
<dbReference type="GeneID" id="65071785"/>
<name>A0A222ZHF2_9CAUD</name>
<dbReference type="EMBL" id="MF140434">
    <property type="protein sequence ID" value="ASR84164.1"/>
    <property type="molecule type" value="Genomic_DNA"/>
</dbReference>